<dbReference type="NCBIfam" id="NF006008">
    <property type="entry name" value="PRK08139.1"/>
    <property type="match status" value="1"/>
</dbReference>
<evidence type="ECO:0000256" key="5">
    <source>
        <dbReference type="ARBA" id="ARBA00037410"/>
    </source>
</evidence>
<reference evidence="7 8" key="1">
    <citation type="submission" date="2007-05" db="EMBL/GenBank/DDBJ databases">
        <title>Complete sequence of chromosome of Acidiphilium cryptum JF-5.</title>
        <authorList>
            <consortium name="US DOE Joint Genome Institute"/>
            <person name="Copeland A."/>
            <person name="Lucas S."/>
            <person name="Lapidus A."/>
            <person name="Barry K."/>
            <person name="Detter J.C."/>
            <person name="Glavina del Rio T."/>
            <person name="Hammon N."/>
            <person name="Israni S."/>
            <person name="Dalin E."/>
            <person name="Tice H."/>
            <person name="Pitluck S."/>
            <person name="Sims D."/>
            <person name="Brettin T."/>
            <person name="Bruce D."/>
            <person name="Han C."/>
            <person name="Schmutz J."/>
            <person name="Larimer F."/>
            <person name="Land M."/>
            <person name="Hauser L."/>
            <person name="Kyrpides N."/>
            <person name="Kim E."/>
            <person name="Magnuson T."/>
            <person name="Richardson P."/>
        </authorList>
    </citation>
    <scope>NUCLEOTIDE SEQUENCE [LARGE SCALE GENOMIC DNA]</scope>
    <source>
        <strain evidence="7 8">JF-5</strain>
    </source>
</reference>
<dbReference type="EMBL" id="CP000697">
    <property type="protein sequence ID" value="ABQ31943.1"/>
    <property type="molecule type" value="Genomic_DNA"/>
</dbReference>
<proteinExistence type="inferred from homology"/>
<comment type="similarity">
    <text evidence="1">Belongs to the enoyl-CoA hydratase/isomerase family.</text>
</comment>
<evidence type="ECO:0000256" key="6">
    <source>
        <dbReference type="ARBA" id="ARBA00040545"/>
    </source>
</evidence>
<accession>A5G261</accession>
<dbReference type="GO" id="GO:0006631">
    <property type="term" value="P:fatty acid metabolic process"/>
    <property type="evidence" value="ECO:0007669"/>
    <property type="project" value="UniProtKB-KW"/>
</dbReference>
<evidence type="ECO:0000313" key="8">
    <source>
        <dbReference type="Proteomes" id="UP000000245"/>
    </source>
</evidence>
<evidence type="ECO:0000256" key="3">
    <source>
        <dbReference type="ARBA" id="ARBA00022946"/>
    </source>
</evidence>
<organism evidence="7 8">
    <name type="scientific">Acidiphilium cryptum (strain JF-5)</name>
    <dbReference type="NCBI Taxonomy" id="349163"/>
    <lineage>
        <taxon>Bacteria</taxon>
        <taxon>Pseudomonadati</taxon>
        <taxon>Pseudomonadota</taxon>
        <taxon>Alphaproteobacteria</taxon>
        <taxon>Acetobacterales</taxon>
        <taxon>Acidocellaceae</taxon>
        <taxon>Acidiphilium</taxon>
    </lineage>
</organism>
<comment type="function">
    <text evidence="5">May play a role in fatty acid biosynthesis and insulin sensitivity.</text>
</comment>
<name>A5G261_ACICJ</name>
<keyword evidence="4" id="KW-0443">Lipid metabolism</keyword>
<keyword evidence="3" id="KW-0809">Transit peptide</keyword>
<dbReference type="Gene3D" id="3.90.226.10">
    <property type="entry name" value="2-enoyl-CoA Hydratase, Chain A, domain 1"/>
    <property type="match status" value="1"/>
</dbReference>
<dbReference type="InterPro" id="IPR014748">
    <property type="entry name" value="Enoyl-CoA_hydra_C"/>
</dbReference>
<dbReference type="Proteomes" id="UP000000245">
    <property type="component" value="Chromosome"/>
</dbReference>
<gene>
    <name evidence="7" type="ordered locus">Acry_2752</name>
</gene>
<dbReference type="InterPro" id="IPR029045">
    <property type="entry name" value="ClpP/crotonase-like_dom_sf"/>
</dbReference>
<keyword evidence="8" id="KW-1185">Reference proteome</keyword>
<evidence type="ECO:0000313" key="7">
    <source>
        <dbReference type="EMBL" id="ABQ31943.1"/>
    </source>
</evidence>
<dbReference type="InterPro" id="IPR052377">
    <property type="entry name" value="Mitochondrial_ECH-domain"/>
</dbReference>
<dbReference type="HOGENOM" id="CLU_009834_7_3_5"/>
<evidence type="ECO:0000256" key="4">
    <source>
        <dbReference type="ARBA" id="ARBA00023098"/>
    </source>
</evidence>
<keyword evidence="2" id="KW-0276">Fatty acid metabolism</keyword>
<dbReference type="RefSeq" id="WP_012040286.1">
    <property type="nucleotide sequence ID" value="NC_009484.1"/>
</dbReference>
<dbReference type="PANTHER" id="PTHR43602">
    <property type="match status" value="1"/>
</dbReference>
<protein>
    <recommendedName>
        <fullName evidence="6">Enoyl-CoA hydratase domain-containing protein 3, mitochondrial</fullName>
    </recommendedName>
</protein>
<dbReference type="InterPro" id="IPR001753">
    <property type="entry name" value="Enoyl-CoA_hydra/iso"/>
</dbReference>
<dbReference type="eggNOG" id="COG1024">
    <property type="taxonomic scope" value="Bacteria"/>
</dbReference>
<keyword evidence="7" id="KW-0456">Lyase</keyword>
<dbReference type="PANTHER" id="PTHR43602:SF1">
    <property type="entry name" value="ENOYL-COA HYDRATASE DOMAIN-CONTAINING PROTEIN 3, MITOCHONDRIAL"/>
    <property type="match status" value="1"/>
</dbReference>
<dbReference type="Pfam" id="PF00378">
    <property type="entry name" value="ECH_1"/>
    <property type="match status" value="1"/>
</dbReference>
<evidence type="ECO:0000256" key="1">
    <source>
        <dbReference type="ARBA" id="ARBA00005254"/>
    </source>
</evidence>
<dbReference type="Gene3D" id="1.10.12.10">
    <property type="entry name" value="Lyase 2-enoyl-coa Hydratase, Chain A, domain 2"/>
    <property type="match status" value="1"/>
</dbReference>
<dbReference type="STRING" id="349163.Acry_2752"/>
<evidence type="ECO:0000256" key="2">
    <source>
        <dbReference type="ARBA" id="ARBA00022832"/>
    </source>
</evidence>
<dbReference type="AlphaFoldDB" id="A5G261"/>
<dbReference type="CDD" id="cd06558">
    <property type="entry name" value="crotonase-like"/>
    <property type="match status" value="1"/>
</dbReference>
<dbReference type="GO" id="GO:0016836">
    <property type="term" value="F:hydro-lyase activity"/>
    <property type="evidence" value="ECO:0007669"/>
    <property type="project" value="TreeGrafter"/>
</dbReference>
<dbReference type="KEGG" id="acr:Acry_2752"/>
<sequence length="261" mass="27353">MDTHGSGTLAAPLLIGRDSRGVVTLTLNRPASFNALSDELLAALDAAIGEIAADAGARVVVLAANGRAFCAGHDLREMIAREEADAHRDLFARCTRVMLGLQRLPVPVIARVQGVATAAGCQLVASCDLAVAAASARFAVSGINLGLFCSTPSVALARAVPRKAALEMLFTGGMIDAAEAARRFLINEAVPDAELDDAVARRVEQILAKPRAALAIGKAQFYRQIELGIAEAYDVAGEAMACNMQDAAAREGISRFLDRKK</sequence>
<dbReference type="SUPFAM" id="SSF52096">
    <property type="entry name" value="ClpP/crotonase"/>
    <property type="match status" value="1"/>
</dbReference>